<dbReference type="InterPro" id="IPR019811">
    <property type="entry name" value="HDH_CS"/>
</dbReference>
<keyword evidence="16" id="KW-1185">Reference proteome</keyword>
<dbReference type="InterPro" id="IPR005106">
    <property type="entry name" value="Asp/hSer_DH_NAD-bd"/>
</dbReference>
<evidence type="ECO:0000259" key="14">
    <source>
        <dbReference type="PROSITE" id="PS51671"/>
    </source>
</evidence>
<feature type="binding site" evidence="12">
    <location>
        <begin position="9"/>
        <end position="16"/>
    </location>
    <ligand>
        <name>NADP(+)</name>
        <dbReference type="ChEBI" id="CHEBI:58349"/>
    </ligand>
</feature>
<dbReference type="PIRSF" id="PIRSF000098">
    <property type="entry name" value="Homoser_dehydrog"/>
    <property type="match status" value="1"/>
</dbReference>
<feature type="binding site" evidence="12">
    <location>
        <position position="105"/>
    </location>
    <ligand>
        <name>NADPH</name>
        <dbReference type="ChEBI" id="CHEBI:57783"/>
    </ligand>
</feature>
<dbReference type="Pfam" id="PF01842">
    <property type="entry name" value="ACT"/>
    <property type="match status" value="1"/>
</dbReference>
<accession>A0AAE3N855</accession>
<dbReference type="EC" id="1.1.1.3" evidence="4"/>
<keyword evidence="10" id="KW-0486">Methionine biosynthesis</keyword>
<dbReference type="GO" id="GO:0009086">
    <property type="term" value="P:methionine biosynthetic process"/>
    <property type="evidence" value="ECO:0007669"/>
    <property type="project" value="UniProtKB-KW"/>
</dbReference>
<keyword evidence="7" id="KW-0791">Threonine biosynthesis</keyword>
<dbReference type="PANTHER" id="PTHR43331:SF1">
    <property type="entry name" value="HOMOSERINE DEHYDROGENASE"/>
    <property type="match status" value="1"/>
</dbReference>
<sequence length="444" mass="46978">MKPLQVGLLGIGTVGSGTFKVLQRNQEEIRHRAGRGIEITMVADLDVARAKAVVGEGVKVVGDAREVIANPQIDIVIELIGGYGVAKTLVLEAIAAGKHVVTANKALLAVHGTEIFAAAHAKGVMVAFEAAVAGGIPIIKALREGLTANSIQWIAGIINGTTNFILSEMRDKGLDFDTVLKEAQRLGYAEADPTFDIEGVDAAHKATLMSAIAFGIPVQFDKAHVEGITKLAAQDIKYAEQLGYRIKLLGITKRSAKGIELRVHPALVPSKRLLANVEGAMNAVVVNGDAVGTTLYYGKGAGSEPTASAVIADLVDITRLHTADTEHRVPHLAFHPEAILANKGDLPIVPMSEVVTSYYLRLRVADEAGVLARVTSLLAEAGISIDAVLQREADEVGGEGSTQTDLIILTHDTREGTLDEVLARVQGLPSVLAPIVRIRKEELS</sequence>
<evidence type="ECO:0000256" key="11">
    <source>
        <dbReference type="PIRSR" id="PIRSR000098-1"/>
    </source>
</evidence>
<evidence type="ECO:0000256" key="9">
    <source>
        <dbReference type="ARBA" id="ARBA00023002"/>
    </source>
</evidence>
<dbReference type="Pfam" id="PF03447">
    <property type="entry name" value="NAD_binding_3"/>
    <property type="match status" value="1"/>
</dbReference>
<keyword evidence="9" id="KW-0560">Oxidoreductase</keyword>
<dbReference type="Pfam" id="PF00742">
    <property type="entry name" value="Homoserine_dh"/>
    <property type="match status" value="1"/>
</dbReference>
<feature type="active site" description="Proton donor" evidence="11">
    <location>
        <position position="205"/>
    </location>
</feature>
<dbReference type="Proteomes" id="UP001212602">
    <property type="component" value="Unassembled WGS sequence"/>
</dbReference>
<comment type="caution">
    <text evidence="15">The sequence shown here is derived from an EMBL/GenBank/DDBJ whole genome shotgun (WGS) entry which is preliminary data.</text>
</comment>
<keyword evidence="8 12" id="KW-0521">NADP</keyword>
<dbReference type="InterPro" id="IPR036291">
    <property type="entry name" value="NAD(P)-bd_dom_sf"/>
</dbReference>
<dbReference type="Gene3D" id="3.30.70.260">
    <property type="match status" value="1"/>
</dbReference>
<name>A0AAE3N855_9BURK</name>
<evidence type="ECO:0000313" key="16">
    <source>
        <dbReference type="Proteomes" id="UP001212602"/>
    </source>
</evidence>
<comment type="pathway">
    <text evidence="2">Amino-acid biosynthesis; L-methionine biosynthesis via de novo pathway; L-homoserine from L-aspartate: step 3/3.</text>
</comment>
<dbReference type="EMBL" id="JAQIPB010000002">
    <property type="protein sequence ID" value="MDA7415662.1"/>
    <property type="molecule type" value="Genomic_DNA"/>
</dbReference>
<feature type="domain" description="ACT" evidence="14">
    <location>
        <begin position="359"/>
        <end position="439"/>
    </location>
</feature>
<protein>
    <recommendedName>
        <fullName evidence="5">Homoserine dehydrogenase</fullName>
        <ecNumber evidence="4">1.1.1.3</ecNumber>
    </recommendedName>
</protein>
<dbReference type="InterPro" id="IPR001342">
    <property type="entry name" value="HDH_cat"/>
</dbReference>
<dbReference type="InterPro" id="IPR016204">
    <property type="entry name" value="HDH"/>
</dbReference>
<comment type="pathway">
    <text evidence="1">Amino-acid biosynthesis; L-threonine biosynthesis; L-threonine from L-aspartate: step 3/5.</text>
</comment>
<evidence type="ECO:0000256" key="5">
    <source>
        <dbReference type="ARBA" id="ARBA00013376"/>
    </source>
</evidence>
<dbReference type="GO" id="GO:0050661">
    <property type="term" value="F:NADP binding"/>
    <property type="evidence" value="ECO:0007669"/>
    <property type="project" value="InterPro"/>
</dbReference>
<dbReference type="SUPFAM" id="SSF55021">
    <property type="entry name" value="ACT-like"/>
    <property type="match status" value="1"/>
</dbReference>
<dbReference type="RefSeq" id="WP_271426941.1">
    <property type="nucleotide sequence ID" value="NZ_JAQIPB010000002.1"/>
</dbReference>
<feature type="binding site" evidence="12">
    <location>
        <position position="190"/>
    </location>
    <ligand>
        <name>L-homoserine</name>
        <dbReference type="ChEBI" id="CHEBI:57476"/>
    </ligand>
</feature>
<dbReference type="SUPFAM" id="SSF55347">
    <property type="entry name" value="Glyceraldehyde-3-phosphate dehydrogenase-like, C-terminal domain"/>
    <property type="match status" value="1"/>
</dbReference>
<dbReference type="GO" id="GO:0009088">
    <property type="term" value="P:threonine biosynthetic process"/>
    <property type="evidence" value="ECO:0007669"/>
    <property type="project" value="UniProtKB-KW"/>
</dbReference>
<dbReference type="AlphaFoldDB" id="A0AAE3N855"/>
<evidence type="ECO:0000256" key="13">
    <source>
        <dbReference type="RuleBase" id="RU004171"/>
    </source>
</evidence>
<dbReference type="InterPro" id="IPR045865">
    <property type="entry name" value="ACT-like_dom_sf"/>
</dbReference>
<evidence type="ECO:0000256" key="7">
    <source>
        <dbReference type="ARBA" id="ARBA00022697"/>
    </source>
</evidence>
<evidence type="ECO:0000256" key="8">
    <source>
        <dbReference type="ARBA" id="ARBA00022857"/>
    </source>
</evidence>
<dbReference type="CDD" id="cd04881">
    <property type="entry name" value="ACT_HSDH-Hom"/>
    <property type="match status" value="1"/>
</dbReference>
<dbReference type="GO" id="GO:0004412">
    <property type="term" value="F:homoserine dehydrogenase activity"/>
    <property type="evidence" value="ECO:0007669"/>
    <property type="project" value="UniProtKB-EC"/>
</dbReference>
<evidence type="ECO:0000256" key="10">
    <source>
        <dbReference type="ARBA" id="ARBA00023167"/>
    </source>
</evidence>
<evidence type="ECO:0000313" key="15">
    <source>
        <dbReference type="EMBL" id="MDA7415662.1"/>
    </source>
</evidence>
<organism evidence="15 16">
    <name type="scientific">Xenophilus arseniciresistens</name>
    <dbReference type="NCBI Taxonomy" id="1283306"/>
    <lineage>
        <taxon>Bacteria</taxon>
        <taxon>Pseudomonadati</taxon>
        <taxon>Pseudomonadota</taxon>
        <taxon>Betaproteobacteria</taxon>
        <taxon>Burkholderiales</taxon>
        <taxon>Comamonadaceae</taxon>
        <taxon>Xenophilus</taxon>
    </lineage>
</organism>
<dbReference type="FunFam" id="3.30.360.10:FF:000005">
    <property type="entry name" value="Homoserine dehydrogenase"/>
    <property type="match status" value="1"/>
</dbReference>
<dbReference type="NCBIfam" id="NF004976">
    <property type="entry name" value="PRK06349.1"/>
    <property type="match status" value="1"/>
</dbReference>
<evidence type="ECO:0000256" key="4">
    <source>
        <dbReference type="ARBA" id="ARBA00013213"/>
    </source>
</evidence>
<dbReference type="Gene3D" id="3.30.360.10">
    <property type="entry name" value="Dihydrodipicolinate Reductase, domain 2"/>
    <property type="match status" value="1"/>
</dbReference>
<evidence type="ECO:0000256" key="3">
    <source>
        <dbReference type="ARBA" id="ARBA00006753"/>
    </source>
</evidence>
<dbReference type="Gene3D" id="3.40.50.720">
    <property type="entry name" value="NAD(P)-binding Rossmann-like Domain"/>
    <property type="match status" value="1"/>
</dbReference>
<reference evidence="15" key="1">
    <citation type="submission" date="2023-01" db="EMBL/GenBank/DDBJ databases">
        <title>Xenophilus mangrovi sp. nov., isolated from soil of Mangrove nature reserve.</title>
        <authorList>
            <person name="Xu S."/>
            <person name="Liu Z."/>
            <person name="Xu Y."/>
        </authorList>
    </citation>
    <scope>NUCLEOTIDE SEQUENCE</scope>
    <source>
        <strain evidence="15">YW8</strain>
    </source>
</reference>
<dbReference type="PROSITE" id="PS01042">
    <property type="entry name" value="HOMOSER_DHGENASE"/>
    <property type="match status" value="1"/>
</dbReference>
<proteinExistence type="inferred from homology"/>
<dbReference type="PANTHER" id="PTHR43331">
    <property type="entry name" value="HOMOSERINE DEHYDROGENASE"/>
    <property type="match status" value="1"/>
</dbReference>
<evidence type="ECO:0000256" key="6">
    <source>
        <dbReference type="ARBA" id="ARBA00022605"/>
    </source>
</evidence>
<dbReference type="SUPFAM" id="SSF51735">
    <property type="entry name" value="NAD(P)-binding Rossmann-fold domains"/>
    <property type="match status" value="1"/>
</dbReference>
<evidence type="ECO:0000256" key="2">
    <source>
        <dbReference type="ARBA" id="ARBA00005062"/>
    </source>
</evidence>
<dbReference type="InterPro" id="IPR002912">
    <property type="entry name" value="ACT_dom"/>
</dbReference>
<gene>
    <name evidence="15" type="ORF">PGB34_04740</name>
</gene>
<evidence type="ECO:0000256" key="1">
    <source>
        <dbReference type="ARBA" id="ARBA00005056"/>
    </source>
</evidence>
<keyword evidence="6" id="KW-0028">Amino-acid biosynthesis</keyword>
<dbReference type="PROSITE" id="PS51671">
    <property type="entry name" value="ACT"/>
    <property type="match status" value="1"/>
</dbReference>
<evidence type="ECO:0000256" key="12">
    <source>
        <dbReference type="PIRSR" id="PIRSR000098-2"/>
    </source>
</evidence>
<comment type="similarity">
    <text evidence="3 13">Belongs to the homoserine dehydrogenase family.</text>
</comment>